<protein>
    <submittedName>
        <fullName evidence="1">Uncharacterized protein</fullName>
    </submittedName>
</protein>
<dbReference type="Proteomes" id="UP001150581">
    <property type="component" value="Unassembled WGS sequence"/>
</dbReference>
<gene>
    <name evidence="1" type="ORF">LPJ66_002848</name>
</gene>
<evidence type="ECO:0000313" key="2">
    <source>
        <dbReference type="Proteomes" id="UP001150581"/>
    </source>
</evidence>
<accession>A0ACC1IPC5</accession>
<organism evidence="1 2">
    <name type="scientific">Kickxella alabastrina</name>
    <dbReference type="NCBI Taxonomy" id="61397"/>
    <lineage>
        <taxon>Eukaryota</taxon>
        <taxon>Fungi</taxon>
        <taxon>Fungi incertae sedis</taxon>
        <taxon>Zoopagomycota</taxon>
        <taxon>Kickxellomycotina</taxon>
        <taxon>Kickxellomycetes</taxon>
        <taxon>Kickxellales</taxon>
        <taxon>Kickxellaceae</taxon>
        <taxon>Kickxella</taxon>
    </lineage>
</organism>
<evidence type="ECO:0000313" key="1">
    <source>
        <dbReference type="EMBL" id="KAJ1898280.1"/>
    </source>
</evidence>
<keyword evidence="2" id="KW-1185">Reference proteome</keyword>
<reference evidence="1" key="1">
    <citation type="submission" date="2022-07" db="EMBL/GenBank/DDBJ databases">
        <title>Phylogenomic reconstructions and comparative analyses of Kickxellomycotina fungi.</title>
        <authorList>
            <person name="Reynolds N.K."/>
            <person name="Stajich J.E."/>
            <person name="Barry K."/>
            <person name="Grigoriev I.V."/>
            <person name="Crous P."/>
            <person name="Smith M.E."/>
        </authorList>
    </citation>
    <scope>NUCLEOTIDE SEQUENCE</scope>
    <source>
        <strain evidence="1">Benny 63K</strain>
    </source>
</reference>
<proteinExistence type="predicted"/>
<sequence length="200" mass="23342">MALHFLRTRQRKYIEPLVVCDYNPVWATNFKLEQQNIYKAIGSLVVSIGHIGSTSIPGMAAKPIIDIEILVNDFGQLNQCIQGMDHINYVHKGQCGIEGREYFRKLGYHAHMVQVGSDEHLRKKMFLDYLRNNEDARNEYVELKRSLAKKWFERINGQYHYNLEKTGLILDILGRAGWDLDNLPPYLIKHRNELKLKSKE</sequence>
<name>A0ACC1IPC5_9FUNG</name>
<comment type="caution">
    <text evidence="1">The sequence shown here is derived from an EMBL/GenBank/DDBJ whole genome shotgun (WGS) entry which is preliminary data.</text>
</comment>
<dbReference type="EMBL" id="JANBPG010000251">
    <property type="protein sequence ID" value="KAJ1898280.1"/>
    <property type="molecule type" value="Genomic_DNA"/>
</dbReference>